<comment type="caution">
    <text evidence="2">The sequence shown here is derived from an EMBL/GenBank/DDBJ whole genome shotgun (WGS) entry which is preliminary data.</text>
</comment>
<evidence type="ECO:0000256" key="1">
    <source>
        <dbReference type="SAM" id="Phobius"/>
    </source>
</evidence>
<keyword evidence="3" id="KW-1185">Reference proteome</keyword>
<name>A0ABU0A0G6_9BACI</name>
<accession>A0ABU0A0G6</accession>
<evidence type="ECO:0000313" key="3">
    <source>
        <dbReference type="Proteomes" id="UP001230005"/>
    </source>
</evidence>
<keyword evidence="1" id="KW-0812">Transmembrane</keyword>
<proteinExistence type="predicted"/>
<gene>
    <name evidence="2" type="ORF">J2S74_004417</name>
</gene>
<organism evidence="2 3">
    <name type="scientific">Evansella vedderi</name>
    <dbReference type="NCBI Taxonomy" id="38282"/>
    <lineage>
        <taxon>Bacteria</taxon>
        <taxon>Bacillati</taxon>
        <taxon>Bacillota</taxon>
        <taxon>Bacilli</taxon>
        <taxon>Bacillales</taxon>
        <taxon>Bacillaceae</taxon>
        <taxon>Evansella</taxon>
    </lineage>
</organism>
<dbReference type="EMBL" id="JAUSUG010000021">
    <property type="protein sequence ID" value="MDQ0256972.1"/>
    <property type="molecule type" value="Genomic_DNA"/>
</dbReference>
<keyword evidence="1" id="KW-0472">Membrane</keyword>
<dbReference type="Proteomes" id="UP001230005">
    <property type="component" value="Unassembled WGS sequence"/>
</dbReference>
<feature type="transmembrane region" description="Helical" evidence="1">
    <location>
        <begin position="28"/>
        <end position="52"/>
    </location>
</feature>
<protein>
    <submittedName>
        <fullName evidence="2">Tic20 family protein</fullName>
    </submittedName>
</protein>
<evidence type="ECO:0000313" key="2">
    <source>
        <dbReference type="EMBL" id="MDQ0256972.1"/>
    </source>
</evidence>
<sequence length="65" mass="7365">MMAVVAMNNWITGEATGVFEVLFGFNSMAYFLVFLVSYGFLAIVAIIITLFGRKFKYPITIKFIK</sequence>
<keyword evidence="1" id="KW-1133">Transmembrane helix</keyword>
<reference evidence="2 3" key="1">
    <citation type="submission" date="2023-07" db="EMBL/GenBank/DDBJ databases">
        <title>Genomic Encyclopedia of Type Strains, Phase IV (KMG-IV): sequencing the most valuable type-strain genomes for metagenomic binning, comparative biology and taxonomic classification.</title>
        <authorList>
            <person name="Goeker M."/>
        </authorList>
    </citation>
    <scope>NUCLEOTIDE SEQUENCE [LARGE SCALE GENOMIC DNA]</scope>
    <source>
        <strain evidence="2 3">DSM 9768</strain>
    </source>
</reference>